<dbReference type="GO" id="GO:2001070">
    <property type="term" value="F:starch binding"/>
    <property type="evidence" value="ECO:0007669"/>
    <property type="project" value="InterPro"/>
</dbReference>
<dbReference type="InterPro" id="IPR013783">
    <property type="entry name" value="Ig-like_fold"/>
</dbReference>
<keyword evidence="7" id="KW-0479">Metal-binding</keyword>
<comment type="cofactor">
    <cofactor evidence="1">
        <name>[4Fe-4S] cluster</name>
        <dbReference type="ChEBI" id="CHEBI:49883"/>
    </cofactor>
</comment>
<dbReference type="GO" id="GO:0051536">
    <property type="term" value="F:iron-sulfur cluster binding"/>
    <property type="evidence" value="ECO:0007669"/>
    <property type="project" value="UniProtKB-KW"/>
</dbReference>
<dbReference type="CDD" id="cd05467">
    <property type="entry name" value="CBM20"/>
    <property type="match status" value="1"/>
</dbReference>
<evidence type="ECO:0000256" key="3">
    <source>
        <dbReference type="ARBA" id="ARBA00005156"/>
    </source>
</evidence>
<dbReference type="SUPFAM" id="SSF49452">
    <property type="entry name" value="Starch-binding domain-like"/>
    <property type="match status" value="1"/>
</dbReference>
<evidence type="ECO:0000256" key="11">
    <source>
        <dbReference type="PROSITE-ProRule" id="PRU00277"/>
    </source>
</evidence>
<evidence type="ECO:0000313" key="17">
    <source>
        <dbReference type="Proteomes" id="UP000239899"/>
    </source>
</evidence>
<dbReference type="InterPro" id="IPR016435">
    <property type="entry name" value="DPH1/DPH2"/>
</dbReference>
<dbReference type="InterPro" id="IPR042263">
    <property type="entry name" value="DPH1/DPH2_1"/>
</dbReference>
<dbReference type="InterPro" id="IPR002044">
    <property type="entry name" value="CBM20"/>
</dbReference>
<evidence type="ECO:0000313" key="16">
    <source>
        <dbReference type="EMBL" id="PRW57597.1"/>
    </source>
</evidence>
<dbReference type="FunFam" id="3.40.50.11850:FF:000001">
    <property type="entry name" value="2-(3-amino-3-carboxypropyl)histidine synthase subunit 1"/>
    <property type="match status" value="1"/>
</dbReference>
<dbReference type="SUPFAM" id="SSF52058">
    <property type="entry name" value="L domain-like"/>
    <property type="match status" value="1"/>
</dbReference>
<dbReference type="InterPro" id="IPR036047">
    <property type="entry name" value="F-box-like_dom_sf"/>
</dbReference>
<dbReference type="NCBIfam" id="TIGR00322">
    <property type="entry name" value="diphth2_R"/>
    <property type="match status" value="1"/>
</dbReference>
<dbReference type="PROSITE" id="PS51166">
    <property type="entry name" value="CBM20"/>
    <property type="match status" value="1"/>
</dbReference>
<dbReference type="OrthoDB" id="1649088at2759"/>
<dbReference type="PROSITE" id="PS50059">
    <property type="entry name" value="FKBP_PPIASE"/>
    <property type="match status" value="1"/>
</dbReference>
<dbReference type="STRING" id="3076.A0A2P6TU45"/>
<evidence type="ECO:0000256" key="12">
    <source>
        <dbReference type="SAM" id="Coils"/>
    </source>
</evidence>
<feature type="region of interest" description="Disordered" evidence="13">
    <location>
        <begin position="733"/>
        <end position="775"/>
    </location>
</feature>
<dbReference type="Gene3D" id="3.40.50.11860">
    <property type="entry name" value="Diphthamide synthesis DPH1/DPH2 domain 3"/>
    <property type="match status" value="1"/>
</dbReference>
<dbReference type="Proteomes" id="UP000239899">
    <property type="component" value="Unassembled WGS sequence"/>
</dbReference>
<dbReference type="InterPro" id="IPR001179">
    <property type="entry name" value="PPIase_FKBP_dom"/>
</dbReference>
<accession>A0A2P6TU45</accession>
<evidence type="ECO:0000256" key="2">
    <source>
        <dbReference type="ARBA" id="ARBA00004430"/>
    </source>
</evidence>
<feature type="compositionally biased region" description="Gly residues" evidence="13">
    <location>
        <begin position="746"/>
        <end position="762"/>
    </location>
</feature>
<dbReference type="Gene3D" id="3.10.50.40">
    <property type="match status" value="1"/>
</dbReference>
<dbReference type="SUPFAM" id="SSF81383">
    <property type="entry name" value="F-box domain"/>
    <property type="match status" value="1"/>
</dbReference>
<dbReference type="SUPFAM" id="SSF52047">
    <property type="entry name" value="RNI-like"/>
    <property type="match status" value="1"/>
</dbReference>
<dbReference type="Pfam" id="PF00254">
    <property type="entry name" value="FKBP_C"/>
    <property type="match status" value="1"/>
</dbReference>
<dbReference type="InterPro" id="IPR013784">
    <property type="entry name" value="Carb-bd-like_fold"/>
</dbReference>
<dbReference type="GO" id="GO:0017183">
    <property type="term" value="P:protein histidyl modification to diphthamide"/>
    <property type="evidence" value="ECO:0007669"/>
    <property type="project" value="UniProtKB-UniPathway"/>
</dbReference>
<dbReference type="Gene3D" id="2.60.40.10">
    <property type="entry name" value="Immunoglobulins"/>
    <property type="match status" value="1"/>
</dbReference>
<evidence type="ECO:0000256" key="5">
    <source>
        <dbReference type="ARBA" id="ARBA00022679"/>
    </source>
</evidence>
<comment type="caution">
    <text evidence="16">The sequence shown here is derived from an EMBL/GenBank/DDBJ whole genome shotgun (WGS) entry which is preliminary data.</text>
</comment>
<dbReference type="UniPathway" id="UPA00559"/>
<feature type="domain" description="PPIase FKBP-type" evidence="14">
    <location>
        <begin position="849"/>
        <end position="971"/>
    </location>
</feature>
<comment type="catalytic activity">
    <reaction evidence="11">
        <text>[protein]-peptidylproline (omega=180) = [protein]-peptidylproline (omega=0)</text>
        <dbReference type="Rhea" id="RHEA:16237"/>
        <dbReference type="Rhea" id="RHEA-COMP:10747"/>
        <dbReference type="Rhea" id="RHEA-COMP:10748"/>
        <dbReference type="ChEBI" id="CHEBI:83833"/>
        <dbReference type="ChEBI" id="CHEBI:83834"/>
        <dbReference type="EC" id="5.2.1.8"/>
    </reaction>
</comment>
<dbReference type="InterPro" id="IPR042265">
    <property type="entry name" value="DPH1/DPH2_3"/>
</dbReference>
<keyword evidence="11" id="KW-0413">Isomerase</keyword>
<dbReference type="SFLD" id="SFLDS00032">
    <property type="entry name" value="Radical_SAM_3-amino-3-carboxyp"/>
    <property type="match status" value="1"/>
</dbReference>
<keyword evidence="11" id="KW-0697">Rotamase</keyword>
<feature type="compositionally biased region" description="Low complexity" evidence="13">
    <location>
        <begin position="429"/>
        <end position="446"/>
    </location>
</feature>
<reference evidence="16 17" key="1">
    <citation type="journal article" date="2018" name="Plant J.">
        <title>Genome sequences of Chlorella sorokiniana UTEX 1602 and Micractinium conductrix SAG 241.80: implications to maltose excretion by a green alga.</title>
        <authorList>
            <person name="Arriola M.B."/>
            <person name="Velmurugan N."/>
            <person name="Zhang Y."/>
            <person name="Plunkett M.H."/>
            <person name="Hondzo H."/>
            <person name="Barney B.M."/>
        </authorList>
    </citation>
    <scope>NUCLEOTIDE SEQUENCE [LARGE SCALE GENOMIC DNA]</scope>
    <source>
        <strain evidence="17">UTEX 1602</strain>
    </source>
</reference>
<dbReference type="Gene3D" id="3.80.10.10">
    <property type="entry name" value="Ribonuclease Inhibitor"/>
    <property type="match status" value="3"/>
</dbReference>
<dbReference type="Pfam" id="PF01866">
    <property type="entry name" value="Diphthamide_syn"/>
    <property type="match status" value="1"/>
</dbReference>
<dbReference type="InterPro" id="IPR032675">
    <property type="entry name" value="LRR_dom_sf"/>
</dbReference>
<feature type="domain" description="CBM20" evidence="15">
    <location>
        <begin position="508"/>
        <end position="612"/>
    </location>
</feature>
<keyword evidence="12" id="KW-0175">Coiled coil</keyword>
<name>A0A2P6TU45_CHLSO</name>
<protein>
    <recommendedName>
        <fullName evidence="11">peptidylprolyl isomerase</fullName>
        <ecNumber evidence="11">5.2.1.8</ecNumber>
    </recommendedName>
</protein>
<feature type="compositionally biased region" description="Low complexity" evidence="13">
    <location>
        <begin position="20"/>
        <end position="29"/>
    </location>
</feature>
<dbReference type="FunFam" id="3.40.50.11860:FF:000002">
    <property type="entry name" value="2-(3-amino-3-carboxypropyl)histidine synthase subunit 1"/>
    <property type="match status" value="1"/>
</dbReference>
<keyword evidence="6" id="KW-0949">S-adenosyl-L-methionine</keyword>
<dbReference type="GO" id="GO:0046872">
    <property type="term" value="F:metal ion binding"/>
    <property type="evidence" value="ECO:0007669"/>
    <property type="project" value="UniProtKB-KW"/>
</dbReference>
<dbReference type="SMART" id="SM01065">
    <property type="entry name" value="CBM_2"/>
    <property type="match status" value="1"/>
</dbReference>
<dbReference type="EMBL" id="LHPG02000006">
    <property type="protein sequence ID" value="PRW57597.1"/>
    <property type="molecule type" value="Genomic_DNA"/>
</dbReference>
<keyword evidence="8" id="KW-0408">Iron</keyword>
<keyword evidence="9" id="KW-0411">Iron-sulfur</keyword>
<dbReference type="GO" id="GO:0090560">
    <property type="term" value="F:2-(3-amino-3-carboxypropyl)histidine synthase activity"/>
    <property type="evidence" value="ECO:0007669"/>
    <property type="project" value="UniProtKB-EC"/>
</dbReference>
<dbReference type="EC" id="5.2.1.8" evidence="11"/>
<evidence type="ECO:0000256" key="8">
    <source>
        <dbReference type="ARBA" id="ARBA00023004"/>
    </source>
</evidence>
<comment type="pathway">
    <text evidence="3">Protein modification; peptidyl-diphthamide biosynthesis.</text>
</comment>
<dbReference type="SUPFAM" id="SSF54534">
    <property type="entry name" value="FKBP-like"/>
    <property type="match status" value="1"/>
</dbReference>
<evidence type="ECO:0000256" key="7">
    <source>
        <dbReference type="ARBA" id="ARBA00022723"/>
    </source>
</evidence>
<feature type="region of interest" description="Disordered" evidence="13">
    <location>
        <begin position="426"/>
        <end position="466"/>
    </location>
</feature>
<dbReference type="Gene3D" id="3.40.50.11850">
    <property type="entry name" value="Diphthamide synthesis DPH1/DPH2 domain 2"/>
    <property type="match status" value="1"/>
</dbReference>
<dbReference type="InterPro" id="IPR046357">
    <property type="entry name" value="PPIase_dom_sf"/>
</dbReference>
<evidence type="ECO:0000256" key="13">
    <source>
        <dbReference type="SAM" id="MobiDB-lite"/>
    </source>
</evidence>
<dbReference type="GO" id="GO:0003755">
    <property type="term" value="F:peptidyl-prolyl cis-trans isomerase activity"/>
    <property type="evidence" value="ECO:0007669"/>
    <property type="project" value="UniProtKB-KW"/>
</dbReference>
<dbReference type="PANTHER" id="PTHR10762">
    <property type="entry name" value="DIPHTHAMIDE BIOSYNTHESIS PROTEIN"/>
    <property type="match status" value="1"/>
</dbReference>
<evidence type="ECO:0000256" key="10">
    <source>
        <dbReference type="ARBA" id="ARBA00048403"/>
    </source>
</evidence>
<organism evidence="16 17">
    <name type="scientific">Chlorella sorokiniana</name>
    <name type="common">Freshwater green alga</name>
    <dbReference type="NCBI Taxonomy" id="3076"/>
    <lineage>
        <taxon>Eukaryota</taxon>
        <taxon>Viridiplantae</taxon>
        <taxon>Chlorophyta</taxon>
        <taxon>core chlorophytes</taxon>
        <taxon>Trebouxiophyceae</taxon>
        <taxon>Chlorellales</taxon>
        <taxon>Chlorellaceae</taxon>
        <taxon>Chlorella clade</taxon>
        <taxon>Chlorella</taxon>
    </lineage>
</organism>
<comment type="similarity">
    <text evidence="4">Belongs to the DPH1/DPH2 family. DPH1 subfamily.</text>
</comment>
<dbReference type="GO" id="GO:0005930">
    <property type="term" value="C:axoneme"/>
    <property type="evidence" value="ECO:0007669"/>
    <property type="project" value="UniProtKB-SubCell"/>
</dbReference>
<dbReference type="Gene3D" id="3.40.50.11840">
    <property type="entry name" value="Diphthamide synthesis DPH1/DPH2 domain 1"/>
    <property type="match status" value="1"/>
</dbReference>
<proteinExistence type="inferred from homology"/>
<gene>
    <name evidence="16" type="ORF">C2E21_3684</name>
</gene>
<feature type="compositionally biased region" description="Low complexity" evidence="13">
    <location>
        <begin position="763"/>
        <end position="775"/>
    </location>
</feature>
<evidence type="ECO:0000256" key="9">
    <source>
        <dbReference type="ARBA" id="ARBA00023014"/>
    </source>
</evidence>
<evidence type="ECO:0000259" key="14">
    <source>
        <dbReference type="PROSITE" id="PS50059"/>
    </source>
</evidence>
<keyword evidence="17" id="KW-1185">Reference proteome</keyword>
<dbReference type="InterPro" id="IPR042264">
    <property type="entry name" value="DPH1/DPH2_2"/>
</dbReference>
<evidence type="ECO:0000256" key="4">
    <source>
        <dbReference type="ARBA" id="ARBA00010173"/>
    </source>
</evidence>
<evidence type="ECO:0000256" key="6">
    <source>
        <dbReference type="ARBA" id="ARBA00022691"/>
    </source>
</evidence>
<evidence type="ECO:0000256" key="1">
    <source>
        <dbReference type="ARBA" id="ARBA00001966"/>
    </source>
</evidence>
<dbReference type="FunFam" id="3.40.50.11840:FF:000001">
    <property type="entry name" value="2-(3-amino-3-carboxypropyl)histidine synthase subunit 1"/>
    <property type="match status" value="1"/>
</dbReference>
<dbReference type="Pfam" id="PF00686">
    <property type="entry name" value="CBM_20"/>
    <property type="match status" value="1"/>
</dbReference>
<keyword evidence="5" id="KW-0808">Transferase</keyword>
<comment type="subcellular location">
    <subcellularLocation>
        <location evidence="2">Cytoplasm</location>
        <location evidence="2">Cytoskeleton</location>
        <location evidence="2">Cilium axoneme</location>
    </subcellularLocation>
</comment>
<feature type="coiled-coil region" evidence="12">
    <location>
        <begin position="636"/>
        <end position="684"/>
    </location>
</feature>
<feature type="region of interest" description="Disordered" evidence="13">
    <location>
        <begin position="1"/>
        <end position="30"/>
    </location>
</feature>
<sequence length="1772" mass="191250">MASGAEPQRFSGGAATLQQGAAPPSSSSSGIGGGCALVPAVAPRPTVVRRVIGQQVPPEILNDAALNAAIAILPANYNFEIHKTVWRLRQAGAKRVALQFPEGLLLYACVIADILEGFAGVEQTFIMGDVTFGACCVDDYSAAALGADFLVHYGHSCLVPVDVTSLPCMYVFVDIKMDTEHFIASIRHNFAPGTRLVLAGTIQFASCLQAARQALLPEYPHLAVPQARPLSPGEVLGCTAPRLQGEHDAIVFVADGRFHLEALMIANPHIPAYRYDPYPRQLTRERYDHEGMQAARRAAIEAARGAQRWGLVLGTLGRQGNPRILEQLKKLLEQQGRPYVTVLLSEVSPPKLAALSSGIDAWVQIACPRLSIDWGEGFTKPTLNPYEAFVALGAAPAWWEQGTSYPMDYYAADGGEWNSTYHRKKAGGERATASSRSSGAAGARTRCSPHRQQRSRAPAAQRPGGCPADAAIGEAALARVAAKAREAAARPVDPSAALQQAAVREDAAAQRKLVTVRFWLKFRAEWGQRLRVVGTHAELGEWVLGRAPELKWSQGDNWHVTVQLPAGGVIEYKYVLLDHSGQHAVAWQAGNNSVLALRAGEELVEVFDNWGGDPGAQVVADAGTPATREHRLLSWAGEMEAQLVSQRQDLRRARMELAAAQQDAREARTEVSRLQARLRVVEAEKAEAASHLTQARALNDALQGQLEDTTASFQEALRTAADILSQIDEVSELAGELESPSTGRVGSSGSGRAGSMGSGSGSIGSSSANASGASSSFSQRTFSADHCSSDTQQHGRRQALAALALLAAAAGGAGGAAQPAAAASDFVQTASGLLIQDITVGQGAQPKPGDKVVVHWAGRTKNYQAKRIDNTSLRDEPFEFFLGANTVIPAFEEAVAGMRVGGVRRIEVLGEIPELSYPRDRSLRFNGSKYRYGPQPADFDGQRALDFVLDNNTLSDTNRTLLFDIKLLAVRANMSTMEASEEPQPCWVELLADSLLGYIFLLAGKDQKQCQAVCTRWRRVWFSDPGLWQYLRLSPPSDAAVQLAMVRRTATLVESLAVRGTGEKQQAAEWPGAAQWDFPAVLACFPAGRRQRLREVRLSTELERSLPSPYEFWTLEQCTSLSAAKLQKIGHLRALRALELDSWQLPHCTAGVLGRLTHLTRLRLRARQLPPGCLPGAIDERMRQLKDLVLETSMPCSPVGISQLTVLSTLTRLEVHQANMLGTSLVPPQLDLLPHLAAMCFEHLRGPVLLPGGPVVERCELLRRGKRAALALAFDLLHHPVDSLAGLLGTLVPAGVTLDRLQVSRMAYTDLAALQGCSHLRTLRSLAVDGLYTEGPDRPNGLRALLEQAPGLTQLQINYAVNTLGGNGGWDALADILQGHTALRKLVLLENNIATMHGAAFLSIKVLSTWKLSIRSCSNLVLASEDIHVLKSLLRLQELDLRGVQIQPAEAAQLARALPDVQLALDSLEEPWEDVVRNTNTMFSTLALHQLDCLPHLACVLFENERGSVLLPGGHQVSFFQLERRGERAALALTTLSLLDELPAILLADLLAAVVPPGVALDRLQTSRMAFDAAALRGCSHLSTLRSLVIDGFYTNEPDSRAEALCTLLEQAPGLTELHLHYGLGSNDGGWALQGHTALRRLLLSNDEIPAVHGARFLQSVEQLDLSVCELQQFPSEALLSAPLLRTLSLAGDTHLQLTPGDVAVLKCLRRLQAVDLRGVQIQPAEVALLVRALPDVQLKLDSLAEPWGGCSPPCILELEGEDWGPAAGSQA</sequence>
<evidence type="ECO:0000259" key="15">
    <source>
        <dbReference type="PROSITE" id="PS51166"/>
    </source>
</evidence>
<dbReference type="PANTHER" id="PTHR10762:SF1">
    <property type="entry name" value="2-(3-AMINO-3-CARBOXYPROPYL)HISTIDINE SYNTHASE SUBUNIT 1"/>
    <property type="match status" value="1"/>
</dbReference>
<comment type="catalytic activity">
    <reaction evidence="10">
        <text>L-histidyl-[translation elongation factor 2] + S-adenosyl-L-methionine = 2-[(3S)-amino-3-carboxypropyl]-L-histidyl-[translation elongation factor 2] + S-methyl-5'-thioadenosine + H(+)</text>
        <dbReference type="Rhea" id="RHEA:36783"/>
        <dbReference type="Rhea" id="RHEA-COMP:9748"/>
        <dbReference type="Rhea" id="RHEA-COMP:9749"/>
        <dbReference type="ChEBI" id="CHEBI:15378"/>
        <dbReference type="ChEBI" id="CHEBI:17509"/>
        <dbReference type="ChEBI" id="CHEBI:29979"/>
        <dbReference type="ChEBI" id="CHEBI:59789"/>
        <dbReference type="ChEBI" id="CHEBI:73995"/>
        <dbReference type="EC" id="2.5.1.108"/>
    </reaction>
</comment>